<evidence type="ECO:0000256" key="6">
    <source>
        <dbReference type="ARBA" id="ARBA00022692"/>
    </source>
</evidence>
<feature type="domain" description="AprE-like long alpha-helical hairpin" evidence="11">
    <location>
        <begin position="105"/>
        <end position="295"/>
    </location>
</feature>
<dbReference type="PANTHER" id="PTHR30386:SF17">
    <property type="entry name" value="ALKALINE PROTEASE SECRETION PROTEIN APRE"/>
    <property type="match status" value="1"/>
</dbReference>
<keyword evidence="10" id="KW-0175">Coiled coil</keyword>
<feature type="transmembrane region" description="Helical" evidence="9">
    <location>
        <begin position="29"/>
        <end position="49"/>
    </location>
</feature>
<evidence type="ECO:0000256" key="9">
    <source>
        <dbReference type="RuleBase" id="RU365093"/>
    </source>
</evidence>
<dbReference type="NCBIfam" id="TIGR01843">
    <property type="entry name" value="type_I_hlyD"/>
    <property type="match status" value="1"/>
</dbReference>
<feature type="coiled-coil region" evidence="10">
    <location>
        <begin position="167"/>
        <end position="296"/>
    </location>
</feature>
<dbReference type="Gene3D" id="2.40.50.100">
    <property type="match status" value="2"/>
</dbReference>
<comment type="similarity">
    <text evidence="2 9">Belongs to the membrane fusion protein (MFP) (TC 8.A.1) family.</text>
</comment>
<dbReference type="GO" id="GO:0015031">
    <property type="term" value="P:protein transport"/>
    <property type="evidence" value="ECO:0007669"/>
    <property type="project" value="InterPro"/>
</dbReference>
<evidence type="ECO:0000259" key="12">
    <source>
        <dbReference type="Pfam" id="PF26002"/>
    </source>
</evidence>
<gene>
    <name evidence="13" type="ORF">GFB49_18980</name>
</gene>
<feature type="coiled-coil region" evidence="10">
    <location>
        <begin position="102"/>
        <end position="129"/>
    </location>
</feature>
<dbReference type="Pfam" id="PF26002">
    <property type="entry name" value="Beta-barrel_AprE"/>
    <property type="match status" value="1"/>
</dbReference>
<dbReference type="InterPro" id="IPR050739">
    <property type="entry name" value="MFP"/>
</dbReference>
<reference evidence="13 14" key="1">
    <citation type="submission" date="2019-10" db="EMBL/GenBank/DDBJ databases">
        <title>Epibacterium sp. nov., isolated from seawater.</title>
        <authorList>
            <person name="Zhang X."/>
            <person name="Li N."/>
        </authorList>
    </citation>
    <scope>NUCLEOTIDE SEQUENCE [LARGE SCALE GENOMIC DNA]</scope>
    <source>
        <strain evidence="13 14">SM1979</strain>
    </source>
</reference>
<feature type="domain" description="AprE-like beta-barrel" evidence="12">
    <location>
        <begin position="338"/>
        <end position="429"/>
    </location>
</feature>
<comment type="subcellular location">
    <subcellularLocation>
        <location evidence="1 9">Cell inner membrane</location>
        <topology evidence="1 9">Single-pass membrane protein</topology>
    </subcellularLocation>
</comment>
<keyword evidence="8 9" id="KW-0472">Membrane</keyword>
<evidence type="ECO:0000259" key="11">
    <source>
        <dbReference type="Pfam" id="PF25994"/>
    </source>
</evidence>
<keyword evidence="5 9" id="KW-0997">Cell inner membrane</keyword>
<evidence type="ECO:0000256" key="4">
    <source>
        <dbReference type="ARBA" id="ARBA00022475"/>
    </source>
</evidence>
<dbReference type="EMBL" id="WIBF01000017">
    <property type="protein sequence ID" value="MQQ10548.1"/>
    <property type="molecule type" value="Genomic_DNA"/>
</dbReference>
<dbReference type="PANTHER" id="PTHR30386">
    <property type="entry name" value="MEMBRANE FUSION SUBUNIT OF EMRAB-TOLC MULTIDRUG EFFLUX PUMP"/>
    <property type="match status" value="1"/>
</dbReference>
<organism evidence="13 14">
    <name type="scientific">Tritonibacter litoralis</name>
    <dbReference type="NCBI Taxonomy" id="2662264"/>
    <lineage>
        <taxon>Bacteria</taxon>
        <taxon>Pseudomonadati</taxon>
        <taxon>Pseudomonadota</taxon>
        <taxon>Alphaproteobacteria</taxon>
        <taxon>Rhodobacterales</taxon>
        <taxon>Paracoccaceae</taxon>
        <taxon>Tritonibacter</taxon>
    </lineage>
</organism>
<evidence type="ECO:0000256" key="2">
    <source>
        <dbReference type="ARBA" id="ARBA00009477"/>
    </source>
</evidence>
<name>A0A843YL61_9RHOB</name>
<keyword evidence="7 9" id="KW-1133">Transmembrane helix</keyword>
<evidence type="ECO:0000313" key="13">
    <source>
        <dbReference type="EMBL" id="MQQ10548.1"/>
    </source>
</evidence>
<evidence type="ECO:0000256" key="7">
    <source>
        <dbReference type="ARBA" id="ARBA00022989"/>
    </source>
</evidence>
<evidence type="ECO:0000256" key="8">
    <source>
        <dbReference type="ARBA" id="ARBA00023136"/>
    </source>
</evidence>
<keyword evidence="14" id="KW-1185">Reference proteome</keyword>
<dbReference type="Gene3D" id="2.40.30.170">
    <property type="match status" value="1"/>
</dbReference>
<dbReference type="InterPro" id="IPR058982">
    <property type="entry name" value="Beta-barrel_AprE"/>
</dbReference>
<evidence type="ECO:0000256" key="10">
    <source>
        <dbReference type="SAM" id="Coils"/>
    </source>
</evidence>
<dbReference type="Gene3D" id="1.10.287.470">
    <property type="entry name" value="Helix hairpin bin"/>
    <property type="match status" value="1"/>
</dbReference>
<dbReference type="Proteomes" id="UP000444174">
    <property type="component" value="Unassembled WGS sequence"/>
</dbReference>
<dbReference type="InterPro" id="IPR010129">
    <property type="entry name" value="T1SS_HlyD"/>
</dbReference>
<evidence type="ECO:0000256" key="5">
    <source>
        <dbReference type="ARBA" id="ARBA00022519"/>
    </source>
</evidence>
<sequence length="452" mass="50551">MTFLTIDHEDPQDRPEEWYTELPRQVWRIGFLGLVLMLGALGGFGYWAFSAPLAAAVVSQGSFVATGRNKIVQHFEGGIIHDIPVSEGDFVEAGQTLISLDKTAAETDLSELKLRRARLNAMVSRLAAEYEGMESIAFTDRLLRQAERDFNLAQIIDSQRLSFELTREKMENELALIDANISAQKLRIWGYREQRDALKQQISLLEDDHAAKSALFKSGLTRRTEINSLQRALVDAQGQIARLTAEIGESETMIGKYQKQALQTRHAYNQTALDELQAAQAELDSINEQILQAEDILRRTEIVAPVSGTVLRMHYHTPGGVIKGGKEVAEILPMDAPLIIETLVPRTEIDSVHLGQHAFIRLVALNQRTTPVLDGEVFYVSADSIHNTTDVKNPEVYVARINLDPESIAEVPGFIPTPGMPAEILITTQERTFFQYLTKPIVDSMSRAFRED</sequence>
<dbReference type="GO" id="GO:0005886">
    <property type="term" value="C:plasma membrane"/>
    <property type="evidence" value="ECO:0007669"/>
    <property type="project" value="UniProtKB-SubCell"/>
</dbReference>
<evidence type="ECO:0000313" key="14">
    <source>
        <dbReference type="Proteomes" id="UP000444174"/>
    </source>
</evidence>
<keyword evidence="3 9" id="KW-0813">Transport</keyword>
<dbReference type="Pfam" id="PF25994">
    <property type="entry name" value="HH_AprE"/>
    <property type="match status" value="1"/>
</dbReference>
<evidence type="ECO:0000256" key="1">
    <source>
        <dbReference type="ARBA" id="ARBA00004377"/>
    </source>
</evidence>
<keyword evidence="6 9" id="KW-0812">Transmembrane</keyword>
<accession>A0A843YL61</accession>
<protein>
    <recommendedName>
        <fullName evidence="9">Membrane fusion protein (MFP) family protein</fullName>
    </recommendedName>
</protein>
<keyword evidence="4 9" id="KW-1003">Cell membrane</keyword>
<dbReference type="PRINTS" id="PR01490">
    <property type="entry name" value="RTXTOXIND"/>
</dbReference>
<evidence type="ECO:0000256" key="3">
    <source>
        <dbReference type="ARBA" id="ARBA00022448"/>
    </source>
</evidence>
<dbReference type="InterPro" id="IPR058781">
    <property type="entry name" value="HH_AprE-like"/>
</dbReference>
<dbReference type="AlphaFoldDB" id="A0A843YL61"/>
<proteinExistence type="inferred from homology"/>
<comment type="caution">
    <text evidence="13">The sequence shown here is derived from an EMBL/GenBank/DDBJ whole genome shotgun (WGS) entry which is preliminary data.</text>
</comment>
<dbReference type="RefSeq" id="WP_153217629.1">
    <property type="nucleotide sequence ID" value="NZ_WIBF01000017.1"/>
</dbReference>